<organism evidence="2 3">
    <name type="scientific">Alteromonas macleodii</name>
    <name type="common">Pseudoalteromonas macleodii</name>
    <dbReference type="NCBI Taxonomy" id="28108"/>
    <lineage>
        <taxon>Bacteria</taxon>
        <taxon>Pseudomonadati</taxon>
        <taxon>Pseudomonadota</taxon>
        <taxon>Gammaproteobacteria</taxon>
        <taxon>Alteromonadales</taxon>
        <taxon>Alteromonadaceae</taxon>
        <taxon>Alteromonas/Salinimonas group</taxon>
        <taxon>Alteromonas</taxon>
    </lineage>
</organism>
<protein>
    <recommendedName>
        <fullName evidence="4">DUF3500 domain-containing protein</fullName>
    </recommendedName>
</protein>
<dbReference type="InterPro" id="IPR021889">
    <property type="entry name" value="DUF3500"/>
</dbReference>
<evidence type="ECO:0008006" key="4">
    <source>
        <dbReference type="Google" id="ProtNLM"/>
    </source>
</evidence>
<gene>
    <name evidence="2" type="ORF">ALFOR1_31291</name>
</gene>
<dbReference type="PANTHER" id="PTHR37489:SF1">
    <property type="entry name" value="DUF3500 DOMAIN-CONTAINING PROTEIN"/>
    <property type="match status" value="1"/>
</dbReference>
<dbReference type="EMBL" id="LR812090">
    <property type="protein sequence ID" value="CAB9494318.1"/>
    <property type="molecule type" value="Genomic_DNA"/>
</dbReference>
<feature type="region of interest" description="Disordered" evidence="1">
    <location>
        <begin position="386"/>
        <end position="412"/>
    </location>
</feature>
<reference evidence="2 3" key="1">
    <citation type="submission" date="2020-06" db="EMBL/GenBank/DDBJ databases">
        <authorList>
            <person name="Duchaud E."/>
        </authorList>
    </citation>
    <scope>NUCLEOTIDE SEQUENCE [LARGE SCALE GENOMIC DNA]</scope>
    <source>
        <strain evidence="2">Alteromonas fortis</strain>
    </source>
</reference>
<dbReference type="RefSeq" id="WP_232091181.1">
    <property type="nucleotide sequence ID" value="NZ_LR812090.1"/>
</dbReference>
<name>A0A6T9Y6T0_ALTMA</name>
<sequence length="412" mass="45708">MKYQSNKADLTEQKHLPMNVAKRFKVSTSILAIALVLSPCTFSQEHPKGPHPEGPPPPRPDTPETLAIKARMGDTSTLMGDISVPAATEDCDNSEHITTLLCLISLLKSTLSEDNLSLIQTEYSLEQAKNWSNLPAGAFPERPGIFLGELSIKQRGMVKAILKEAASESRNEGFDEMVQTLNADDYIGTISTDYKAAYSSYNGKLAFLGEPSEDGLWELYYGGHHFAFSNTYNKGKLVGATPSFRGIEPFPSFEMNGRENKPLLQERDAFSKLLTSLSENQQEKAKLKGTYRDILAGPQADDAIPEKQEGLAVSSLSEQQVSLLKEAIYTYVGDIHETEAKRYMEKYASEFNNTVIGYSGTTSLNSEDDYVRVHGPSLWIEFSMQSNKSTNQPGNHPHSVWRDRQTDYGGQK</sequence>
<evidence type="ECO:0000313" key="2">
    <source>
        <dbReference type="EMBL" id="CAB9494318.1"/>
    </source>
</evidence>
<dbReference type="Pfam" id="PF12006">
    <property type="entry name" value="DUF3500"/>
    <property type="match status" value="1"/>
</dbReference>
<dbReference type="AlphaFoldDB" id="A0A6T9Y6T0"/>
<proteinExistence type="predicted"/>
<evidence type="ECO:0000313" key="3">
    <source>
        <dbReference type="Proteomes" id="UP000509458"/>
    </source>
</evidence>
<dbReference type="PANTHER" id="PTHR37489">
    <property type="entry name" value="DUF3500 DOMAIN-CONTAINING PROTEIN"/>
    <property type="match status" value="1"/>
</dbReference>
<dbReference type="Proteomes" id="UP000509458">
    <property type="component" value="Chromosome"/>
</dbReference>
<feature type="region of interest" description="Disordered" evidence="1">
    <location>
        <begin position="43"/>
        <end position="65"/>
    </location>
</feature>
<accession>A0A6T9Y6T0</accession>
<evidence type="ECO:0000256" key="1">
    <source>
        <dbReference type="SAM" id="MobiDB-lite"/>
    </source>
</evidence>